<sequence length="470" mass="49461">MEAHALLADVDRLRADLPPGFADDLVVAIYDEAEAIARASVDTDGLPARLVWDQRLDRLLTHRVGGFVAMGVLFYLVFWFTIAGAALPSDLLFEVLVEHGHPAIRSVFEGAGSPAWLTGVLVDGVYLGVAWVVAVMLPPMAIFFPLFTLLEDLGYLPRVAFNLDRLFAGAGAHGKQALTMMMGFGCNAAGVTATRIIDSPRERLIAIITNNFSICNGRWPTLILMGTIFLGTLVPAPLAGAVAAASVVLVACLGIVVSFVVASVLSRTVLRGETSVYTLELPPYRRPQVWRTIYTSVVDRTLKVLTRALVMAAPAGAVIWSISNVRIGGSSLAAHLAAALDPVGVVMGLNGIILLAYVVAIPANEIIIPTILMLTVSLGAGAHAQAGVMMDLSTAQAGAVLVGVGGWTVLTGVNLMLFTLLHHPCSTTVLTIGRETRSLKWTAVATVLPLALGFLVTAGTTGAARLFGVA</sequence>
<protein>
    <submittedName>
        <fullName evidence="4">Nucleoside recognition domain-containing protein</fullName>
    </submittedName>
</protein>
<feature type="transmembrane region" description="Helical" evidence="1">
    <location>
        <begin position="334"/>
        <end position="359"/>
    </location>
</feature>
<feature type="transmembrane region" description="Helical" evidence="1">
    <location>
        <begin position="441"/>
        <end position="467"/>
    </location>
</feature>
<feature type="domain" description="Nucleoside transporter/FeoB GTPase Gate" evidence="3">
    <location>
        <begin position="135"/>
        <end position="226"/>
    </location>
</feature>
<keyword evidence="5" id="KW-1185">Reference proteome</keyword>
<dbReference type="PANTHER" id="PTHR43185">
    <property type="entry name" value="FERROUS IRON TRANSPORT PROTEIN B"/>
    <property type="match status" value="1"/>
</dbReference>
<dbReference type="InterPro" id="IPR050860">
    <property type="entry name" value="FeoB_GTPase"/>
</dbReference>
<feature type="transmembrane region" description="Helical" evidence="1">
    <location>
        <begin position="244"/>
        <end position="265"/>
    </location>
</feature>
<feature type="domain" description="Ferrous iron transport protein B C-terminal" evidence="2">
    <location>
        <begin position="248"/>
        <end position="295"/>
    </location>
</feature>
<feature type="transmembrane region" description="Helical" evidence="1">
    <location>
        <begin position="125"/>
        <end position="150"/>
    </location>
</feature>
<dbReference type="PANTHER" id="PTHR43185:SF2">
    <property type="entry name" value="FERROUS IRON TRANSPORT PROTEIN B"/>
    <property type="match status" value="1"/>
</dbReference>
<keyword evidence="1" id="KW-0472">Membrane</keyword>
<dbReference type="InterPro" id="IPR011642">
    <property type="entry name" value="Gate_dom"/>
</dbReference>
<keyword evidence="1" id="KW-1133">Transmembrane helix</keyword>
<dbReference type="RefSeq" id="WP_367920472.1">
    <property type="nucleotide sequence ID" value="NZ_BAABAC010000032.1"/>
</dbReference>
<dbReference type="Proteomes" id="UP001597229">
    <property type="component" value="Unassembled WGS sequence"/>
</dbReference>
<keyword evidence="1" id="KW-0812">Transmembrane</keyword>
<dbReference type="EMBL" id="JBHTLX010000007">
    <property type="protein sequence ID" value="MFD1247230.1"/>
    <property type="molecule type" value="Genomic_DNA"/>
</dbReference>
<feature type="transmembrane region" description="Helical" evidence="1">
    <location>
        <begin position="398"/>
        <end position="421"/>
    </location>
</feature>
<evidence type="ECO:0000259" key="3">
    <source>
        <dbReference type="Pfam" id="PF07670"/>
    </source>
</evidence>
<reference evidence="5" key="1">
    <citation type="journal article" date="2019" name="Int. J. Syst. Evol. Microbiol.">
        <title>The Global Catalogue of Microorganisms (GCM) 10K type strain sequencing project: providing services to taxonomists for standard genome sequencing and annotation.</title>
        <authorList>
            <consortium name="The Broad Institute Genomics Platform"/>
            <consortium name="The Broad Institute Genome Sequencing Center for Infectious Disease"/>
            <person name="Wu L."/>
            <person name="Ma J."/>
        </authorList>
    </citation>
    <scope>NUCLEOTIDE SEQUENCE [LARGE SCALE GENOMIC DNA]</scope>
    <source>
        <strain evidence="5">CCUG 52478</strain>
    </source>
</reference>
<comment type="caution">
    <text evidence="4">The sequence shown here is derived from an EMBL/GenBank/DDBJ whole genome shotgun (WGS) entry which is preliminary data.</text>
</comment>
<feature type="transmembrane region" description="Helical" evidence="1">
    <location>
        <begin position="64"/>
        <end position="87"/>
    </location>
</feature>
<feature type="transmembrane region" description="Helical" evidence="1">
    <location>
        <begin position="366"/>
        <end position="386"/>
    </location>
</feature>
<feature type="transmembrane region" description="Helical" evidence="1">
    <location>
        <begin position="304"/>
        <end position="322"/>
    </location>
</feature>
<evidence type="ECO:0000259" key="2">
    <source>
        <dbReference type="Pfam" id="PF07664"/>
    </source>
</evidence>
<name>A0ABW3VXF7_9ACTN</name>
<gene>
    <name evidence="4" type="ORF">ACFQ3F_05480</name>
</gene>
<dbReference type="Pfam" id="PF07670">
    <property type="entry name" value="Gate"/>
    <property type="match status" value="1"/>
</dbReference>
<feature type="transmembrane region" description="Helical" evidence="1">
    <location>
        <begin position="219"/>
        <end position="238"/>
    </location>
</feature>
<accession>A0ABW3VXF7</accession>
<proteinExistence type="predicted"/>
<organism evidence="4 5">
    <name type="scientific">Nocardioides ginsengisoli</name>
    <dbReference type="NCBI Taxonomy" id="363868"/>
    <lineage>
        <taxon>Bacteria</taxon>
        <taxon>Bacillati</taxon>
        <taxon>Actinomycetota</taxon>
        <taxon>Actinomycetes</taxon>
        <taxon>Propionibacteriales</taxon>
        <taxon>Nocardioidaceae</taxon>
        <taxon>Nocardioides</taxon>
    </lineage>
</organism>
<evidence type="ECO:0000256" key="1">
    <source>
        <dbReference type="SAM" id="Phobius"/>
    </source>
</evidence>
<evidence type="ECO:0000313" key="5">
    <source>
        <dbReference type="Proteomes" id="UP001597229"/>
    </source>
</evidence>
<dbReference type="InterPro" id="IPR011640">
    <property type="entry name" value="Fe2_transport_prot_B_C"/>
</dbReference>
<dbReference type="Pfam" id="PF07664">
    <property type="entry name" value="FeoB_C"/>
    <property type="match status" value="1"/>
</dbReference>
<evidence type="ECO:0000313" key="4">
    <source>
        <dbReference type="EMBL" id="MFD1247230.1"/>
    </source>
</evidence>